<dbReference type="InterPro" id="IPR027417">
    <property type="entry name" value="P-loop_NTPase"/>
</dbReference>
<gene>
    <name evidence="11" type="ORF">HMPREF7215_0132</name>
</gene>
<proteinExistence type="inferred from homology"/>
<dbReference type="PANTHER" id="PTHR33540:SF2">
    <property type="entry name" value="TRNA THREONYLCARBAMOYLADENOSINE BIOSYNTHESIS PROTEIN TSAE"/>
    <property type="match status" value="1"/>
</dbReference>
<keyword evidence="11" id="KW-0378">Hydrolase</keyword>
<keyword evidence="9" id="KW-0460">Magnesium</keyword>
<keyword evidence="4" id="KW-0963">Cytoplasm</keyword>
<evidence type="ECO:0000256" key="1">
    <source>
        <dbReference type="ARBA" id="ARBA00004496"/>
    </source>
</evidence>
<evidence type="ECO:0000256" key="10">
    <source>
        <dbReference type="ARBA" id="ARBA00032441"/>
    </source>
</evidence>
<dbReference type="Proteomes" id="UP000006462">
    <property type="component" value="Unassembled WGS sequence"/>
</dbReference>
<dbReference type="SUPFAM" id="SSF52540">
    <property type="entry name" value="P-loop containing nucleoside triphosphate hydrolases"/>
    <property type="match status" value="1"/>
</dbReference>
<keyword evidence="6" id="KW-0479">Metal-binding</keyword>
<reference evidence="11 12" key="1">
    <citation type="submission" date="2009-12" db="EMBL/GenBank/DDBJ databases">
        <authorList>
            <person name="Shrivastava S."/>
            <person name="Madupu R."/>
            <person name="Durkin A.S."/>
            <person name="Torralba M."/>
            <person name="Methe B."/>
            <person name="Sutton G.G."/>
            <person name="Strausberg R.L."/>
            <person name="Nelson K.E."/>
        </authorList>
    </citation>
    <scope>NUCLEOTIDE SEQUENCE [LARGE SCALE GENOMIC DNA]</scope>
    <source>
        <strain evidence="11 12">W5455</strain>
    </source>
</reference>
<evidence type="ECO:0000256" key="2">
    <source>
        <dbReference type="ARBA" id="ARBA00007599"/>
    </source>
</evidence>
<accession>A0ABM9ZR02</accession>
<evidence type="ECO:0000256" key="6">
    <source>
        <dbReference type="ARBA" id="ARBA00022723"/>
    </source>
</evidence>
<comment type="caution">
    <text evidence="11">The sequence shown here is derived from an EMBL/GenBank/DDBJ whole genome shotgun (WGS) entry which is preliminary data.</text>
</comment>
<evidence type="ECO:0000256" key="5">
    <source>
        <dbReference type="ARBA" id="ARBA00022694"/>
    </source>
</evidence>
<evidence type="ECO:0000313" key="11">
    <source>
        <dbReference type="EMBL" id="EFB89369.1"/>
    </source>
</evidence>
<evidence type="ECO:0000313" key="12">
    <source>
        <dbReference type="Proteomes" id="UP000006462"/>
    </source>
</evidence>
<name>A0ABM9ZR02_9BACT</name>
<organism evidence="11 12">
    <name type="scientific">Pyramidobacter piscolens W5455</name>
    <dbReference type="NCBI Taxonomy" id="352165"/>
    <lineage>
        <taxon>Bacteria</taxon>
        <taxon>Thermotogati</taxon>
        <taxon>Synergistota</taxon>
        <taxon>Synergistia</taxon>
        <taxon>Synergistales</taxon>
        <taxon>Dethiosulfovibrionaceae</taxon>
        <taxon>Pyramidobacter</taxon>
    </lineage>
</organism>
<sequence length="164" mass="18348">MLTIKKEPDGRSCFSLDGLDDTRALGEKIAAVLRPGMTLLMRGELGAGKTTLVRELCRALGWKRTCSPSFALVNEYARARIPVAHADLYRLEHVDGRDLGFDEYLDNGWVLIIEWPERLAHADFENVWRCEMSVSAAGEKRRFRVAAVGETARNALAQLEKACL</sequence>
<dbReference type="NCBIfam" id="TIGR00150">
    <property type="entry name" value="T6A_YjeE"/>
    <property type="match status" value="1"/>
</dbReference>
<keyword evidence="8" id="KW-0067">ATP-binding</keyword>
<comment type="similarity">
    <text evidence="2">Belongs to the TsaE family.</text>
</comment>
<evidence type="ECO:0000256" key="3">
    <source>
        <dbReference type="ARBA" id="ARBA00019010"/>
    </source>
</evidence>
<evidence type="ECO:0000256" key="4">
    <source>
        <dbReference type="ARBA" id="ARBA00022490"/>
    </source>
</evidence>
<keyword evidence="7" id="KW-0547">Nucleotide-binding</keyword>
<evidence type="ECO:0000256" key="7">
    <source>
        <dbReference type="ARBA" id="ARBA00022741"/>
    </source>
</evidence>
<dbReference type="EMBL" id="ADFP01000135">
    <property type="protein sequence ID" value="EFB89369.1"/>
    <property type="molecule type" value="Genomic_DNA"/>
</dbReference>
<dbReference type="Pfam" id="PF02367">
    <property type="entry name" value="TsaE"/>
    <property type="match status" value="1"/>
</dbReference>
<dbReference type="GO" id="GO:0016787">
    <property type="term" value="F:hydrolase activity"/>
    <property type="evidence" value="ECO:0007669"/>
    <property type="project" value="UniProtKB-KW"/>
</dbReference>
<keyword evidence="5" id="KW-0819">tRNA processing</keyword>
<dbReference type="Gene3D" id="3.40.50.300">
    <property type="entry name" value="P-loop containing nucleotide triphosphate hydrolases"/>
    <property type="match status" value="1"/>
</dbReference>
<dbReference type="RefSeq" id="WP_009166094.1">
    <property type="nucleotide sequence ID" value="NZ_ADFP01000135.1"/>
</dbReference>
<dbReference type="InterPro" id="IPR003442">
    <property type="entry name" value="T6A_TsaE"/>
</dbReference>
<protein>
    <recommendedName>
        <fullName evidence="3">tRNA threonylcarbamoyladenosine biosynthesis protein TsaE</fullName>
    </recommendedName>
    <alternativeName>
        <fullName evidence="10">t(6)A37 threonylcarbamoyladenosine biosynthesis protein TsaE</fullName>
    </alternativeName>
</protein>
<comment type="subcellular location">
    <subcellularLocation>
        <location evidence="1">Cytoplasm</location>
    </subcellularLocation>
</comment>
<dbReference type="PANTHER" id="PTHR33540">
    <property type="entry name" value="TRNA THREONYLCARBAMOYLADENOSINE BIOSYNTHESIS PROTEIN TSAE"/>
    <property type="match status" value="1"/>
</dbReference>
<evidence type="ECO:0000256" key="9">
    <source>
        <dbReference type="ARBA" id="ARBA00022842"/>
    </source>
</evidence>
<evidence type="ECO:0000256" key="8">
    <source>
        <dbReference type="ARBA" id="ARBA00022840"/>
    </source>
</evidence>
<keyword evidence="12" id="KW-1185">Reference proteome</keyword>